<dbReference type="eggNOG" id="COG4585">
    <property type="taxonomic scope" value="Bacteria"/>
</dbReference>
<evidence type="ECO:0000313" key="13">
    <source>
        <dbReference type="Proteomes" id="UP000001035"/>
    </source>
</evidence>
<evidence type="ECO:0000256" key="8">
    <source>
        <dbReference type="SAM" id="Coils"/>
    </source>
</evidence>
<dbReference type="InterPro" id="IPR006189">
    <property type="entry name" value="CHASE_dom"/>
</dbReference>
<evidence type="ECO:0000256" key="2">
    <source>
        <dbReference type="ARBA" id="ARBA00022679"/>
    </source>
</evidence>
<dbReference type="SUPFAM" id="SSF55874">
    <property type="entry name" value="ATPase domain of HSP90 chaperone/DNA topoisomerase II/histidine kinase"/>
    <property type="match status" value="1"/>
</dbReference>
<dbReference type="Pfam" id="PF03924">
    <property type="entry name" value="CHASE"/>
    <property type="match status" value="1"/>
</dbReference>
<dbReference type="GO" id="GO:0000155">
    <property type="term" value="F:phosphorelay sensor kinase activity"/>
    <property type="evidence" value="ECO:0007669"/>
    <property type="project" value="InterPro"/>
</dbReference>
<dbReference type="InterPro" id="IPR013767">
    <property type="entry name" value="PAS_fold"/>
</dbReference>
<dbReference type="InterPro" id="IPR000700">
    <property type="entry name" value="PAS-assoc_C"/>
</dbReference>
<organism evidence="12 13">
    <name type="scientific">Burkholderia cenocepacia (strain ATCC BAA-245 / DSM 16553 / LMG 16656 / NCTC 13227 / J2315 / CF5610)</name>
    <name type="common">Burkholderia cepacia (strain J2315)</name>
    <dbReference type="NCBI Taxonomy" id="216591"/>
    <lineage>
        <taxon>Bacteria</taxon>
        <taxon>Pseudomonadati</taxon>
        <taxon>Pseudomonadota</taxon>
        <taxon>Betaproteobacteria</taxon>
        <taxon>Burkholderiales</taxon>
        <taxon>Burkholderiaceae</taxon>
        <taxon>Burkholderia</taxon>
        <taxon>Burkholderia cepacia complex</taxon>
    </lineage>
</organism>
<dbReference type="InterPro" id="IPR011712">
    <property type="entry name" value="Sig_transdc_His_kin_sub3_dim/P"/>
</dbReference>
<dbReference type="RefSeq" id="WP_006488404.1">
    <property type="nucleotide sequence ID" value="NC_011001.1"/>
</dbReference>
<keyword evidence="7" id="KW-0472">Membrane</keyword>
<protein>
    <submittedName>
        <fullName evidence="12">Two-component regulatory system, sensor kinase protein</fullName>
    </submittedName>
</protein>
<dbReference type="Pfam" id="PF07730">
    <property type="entry name" value="HisKA_3"/>
    <property type="match status" value="1"/>
</dbReference>
<dbReference type="Proteomes" id="UP000001035">
    <property type="component" value="Chromosome 2"/>
</dbReference>
<name>B4EIA1_BURCJ</name>
<evidence type="ECO:0000259" key="10">
    <source>
        <dbReference type="PROSITE" id="PS50112"/>
    </source>
</evidence>
<evidence type="ECO:0000256" key="3">
    <source>
        <dbReference type="ARBA" id="ARBA00022692"/>
    </source>
</evidence>
<gene>
    <name evidence="12" type="ORF">BCAM0289</name>
</gene>
<evidence type="ECO:0000256" key="1">
    <source>
        <dbReference type="ARBA" id="ARBA00004370"/>
    </source>
</evidence>
<keyword evidence="8" id="KW-0175">Coiled coil</keyword>
<keyword evidence="4" id="KW-0418">Kinase</keyword>
<keyword evidence="13" id="KW-1185">Reference proteome</keyword>
<dbReference type="PANTHER" id="PTHR24421:SF59">
    <property type="entry name" value="OXYGEN SENSOR HISTIDINE KINASE NREB"/>
    <property type="match status" value="1"/>
</dbReference>
<dbReference type="AlphaFoldDB" id="B4EIA1"/>
<dbReference type="InterPro" id="IPR036890">
    <property type="entry name" value="HATPase_C_sf"/>
</dbReference>
<evidence type="ECO:0000256" key="7">
    <source>
        <dbReference type="ARBA" id="ARBA00023136"/>
    </source>
</evidence>
<keyword evidence="3" id="KW-0812">Transmembrane</keyword>
<dbReference type="InterPro" id="IPR050482">
    <property type="entry name" value="Sensor_HK_TwoCompSys"/>
</dbReference>
<dbReference type="EMBL" id="AM747721">
    <property type="protein sequence ID" value="CAR54148.1"/>
    <property type="molecule type" value="Genomic_DNA"/>
</dbReference>
<dbReference type="GO" id="GO:0016020">
    <property type="term" value="C:membrane"/>
    <property type="evidence" value="ECO:0007669"/>
    <property type="project" value="UniProtKB-SubCell"/>
</dbReference>
<evidence type="ECO:0000256" key="4">
    <source>
        <dbReference type="ARBA" id="ARBA00022777"/>
    </source>
</evidence>
<feature type="domain" description="PAS" evidence="10">
    <location>
        <begin position="306"/>
        <end position="350"/>
    </location>
</feature>
<feature type="domain" description="Histidine kinase" evidence="9">
    <location>
        <begin position="460"/>
        <end position="657"/>
    </location>
</feature>
<dbReference type="Gene3D" id="3.30.565.10">
    <property type="entry name" value="Histidine kinase-like ATPase, C-terminal domain"/>
    <property type="match status" value="1"/>
</dbReference>
<feature type="coiled-coil region" evidence="8">
    <location>
        <begin position="425"/>
        <end position="456"/>
    </location>
</feature>
<dbReference type="SMART" id="SM00387">
    <property type="entry name" value="HATPase_c"/>
    <property type="match status" value="1"/>
</dbReference>
<dbReference type="PROSITE" id="PS50109">
    <property type="entry name" value="HIS_KIN"/>
    <property type="match status" value="1"/>
</dbReference>
<dbReference type="InterPro" id="IPR035965">
    <property type="entry name" value="PAS-like_dom_sf"/>
</dbReference>
<accession>B4EIA1</accession>
<keyword evidence="2" id="KW-0808">Transferase</keyword>
<comment type="subcellular location">
    <subcellularLocation>
        <location evidence="1">Membrane</location>
    </subcellularLocation>
</comment>
<dbReference type="InterPro" id="IPR000014">
    <property type="entry name" value="PAS"/>
</dbReference>
<dbReference type="NCBIfam" id="TIGR00229">
    <property type="entry name" value="sensory_box"/>
    <property type="match status" value="1"/>
</dbReference>
<dbReference type="Pfam" id="PF02518">
    <property type="entry name" value="HATPase_c"/>
    <property type="match status" value="1"/>
</dbReference>
<dbReference type="GO" id="GO:0046983">
    <property type="term" value="F:protein dimerization activity"/>
    <property type="evidence" value="ECO:0007669"/>
    <property type="project" value="InterPro"/>
</dbReference>
<reference evidence="12 13" key="1">
    <citation type="journal article" date="2009" name="J. Bacteriol.">
        <title>The genome of Burkholderia cenocepacia J2315, an epidemic pathogen of cystic fibrosis patients.</title>
        <authorList>
            <person name="Holden M.T."/>
            <person name="Seth-Smith H.M."/>
            <person name="Crossman L.C."/>
            <person name="Sebaihia M."/>
            <person name="Bentley S.D."/>
            <person name="Cerdeno-Tarraga A.M."/>
            <person name="Thomson N.R."/>
            <person name="Bason N."/>
            <person name="Quail M.A."/>
            <person name="Sharp S."/>
            <person name="Cherevach I."/>
            <person name="Churcher C."/>
            <person name="Goodhead I."/>
            <person name="Hauser H."/>
            <person name="Holroyd N."/>
            <person name="Mungall K."/>
            <person name="Scott P."/>
            <person name="Walker D."/>
            <person name="White B."/>
            <person name="Rose H."/>
            <person name="Iversen P."/>
            <person name="Mil-Homens D."/>
            <person name="Rocha E.P."/>
            <person name="Fialho A.M."/>
            <person name="Baldwin A."/>
            <person name="Dowson C."/>
            <person name="Barrell B.G."/>
            <person name="Govan J.R."/>
            <person name="Vandamme P."/>
            <person name="Hart C.A."/>
            <person name="Mahenthiralingam E."/>
            <person name="Parkhill J."/>
        </authorList>
    </citation>
    <scope>NUCLEOTIDE SEQUENCE [LARGE SCALE GENOMIC DNA]</scope>
    <source>
        <strain evidence="13">ATCC BAA-245 / DSM 16553 / LMG 16656 / NCTC 13227 / J2315 / CF5610</strain>
    </source>
</reference>
<dbReference type="Pfam" id="PF00989">
    <property type="entry name" value="PAS"/>
    <property type="match status" value="1"/>
</dbReference>
<dbReference type="BioCyc" id="BCEN216591:G1G1V-4246-MONOMER"/>
<dbReference type="PROSITE" id="PS50113">
    <property type="entry name" value="PAC"/>
    <property type="match status" value="1"/>
</dbReference>
<dbReference type="SUPFAM" id="SSF55785">
    <property type="entry name" value="PYP-like sensor domain (PAS domain)"/>
    <property type="match status" value="1"/>
</dbReference>
<evidence type="ECO:0000313" key="12">
    <source>
        <dbReference type="EMBL" id="CAR54148.1"/>
    </source>
</evidence>
<dbReference type="InterPro" id="IPR042240">
    <property type="entry name" value="CHASE_sf"/>
</dbReference>
<dbReference type="HOGENOM" id="CLU_392170_0_0_4"/>
<dbReference type="SMART" id="SM00091">
    <property type="entry name" value="PAS"/>
    <property type="match status" value="1"/>
</dbReference>
<evidence type="ECO:0000256" key="5">
    <source>
        <dbReference type="ARBA" id="ARBA00022989"/>
    </source>
</evidence>
<keyword evidence="6" id="KW-0902">Two-component regulatory system</keyword>
<dbReference type="CDD" id="cd16917">
    <property type="entry name" value="HATPase_UhpB-NarQ-NarX-like"/>
    <property type="match status" value="1"/>
</dbReference>
<keyword evidence="5" id="KW-1133">Transmembrane helix</keyword>
<evidence type="ECO:0000256" key="6">
    <source>
        <dbReference type="ARBA" id="ARBA00023012"/>
    </source>
</evidence>
<proteinExistence type="predicted"/>
<evidence type="ECO:0000259" key="11">
    <source>
        <dbReference type="PROSITE" id="PS50113"/>
    </source>
</evidence>
<dbReference type="Gene3D" id="3.30.450.20">
    <property type="entry name" value="PAS domain"/>
    <property type="match status" value="1"/>
</dbReference>
<sequence length="665" mass="71706">MTVNAPPFRTGPAPRRIRPPARYAGLAALLTLALGLTATFAASRVLENNVRHATQVRFEQAATRATAGLRRSLLDAAVILRGTRAFASALSAEPSGAAWLRYLASLDLDALQSPVRSLGRIEPSAAEDNQATRQALQRAAETGKVALAANAIQDSIDTAFARTELTLYLPIGAKAEDGTSFEARHATATGYVYAALNPDRLVDPSLLDRLHLEIVADTPAAPVYTAGFSGDDATDSRKALERTDSLVFGGTPLSLHYRAASADTARTAMAVLLTGTVLSLTLAALVRQILSQRTRVAETAGNSQPTEARMMGIIRSSMEAIVTVDENQTIVIFNPAAEHVFGVSAMEAVGAPLSRFIPERFRAAHARHVEQFGVTGVSERQMGRQRVLFGLRGDGTEFPIEASISQIRDGAGKLYTVMLRDVTERVRAENALKQSREELRDLSANLQNVREEEKTRIARELHDDLGQQLTALKMDLSAVELGLAGVVAPHTGVREQLGAMHRLIDSTVASVRRIAADLRPVMLDDLGLIPAIEWLANDFTRRYRITVDRDIGPVDTKFTGAGATALFRIVQEALTNVARHSDATNVTLTLKTADGYCMLRVADNGHGAPKHPRDSQDRPSFGLIGIRERAHMLDGTVTIDNRPGSGFTITVALPLHAIQQGDVLS</sequence>
<feature type="domain" description="PAC" evidence="11">
    <location>
        <begin position="381"/>
        <end position="434"/>
    </location>
</feature>
<dbReference type="InterPro" id="IPR003594">
    <property type="entry name" value="HATPase_dom"/>
</dbReference>
<dbReference type="Gene3D" id="3.30.450.350">
    <property type="entry name" value="CHASE domain"/>
    <property type="match status" value="1"/>
</dbReference>
<dbReference type="PROSITE" id="PS50112">
    <property type="entry name" value="PAS"/>
    <property type="match status" value="1"/>
</dbReference>
<evidence type="ECO:0000259" key="9">
    <source>
        <dbReference type="PROSITE" id="PS50109"/>
    </source>
</evidence>
<dbReference type="CDD" id="cd00130">
    <property type="entry name" value="PAS"/>
    <property type="match status" value="1"/>
</dbReference>
<dbReference type="Gene3D" id="1.20.5.1930">
    <property type="match status" value="1"/>
</dbReference>
<dbReference type="PANTHER" id="PTHR24421">
    <property type="entry name" value="NITRATE/NITRITE SENSOR PROTEIN NARX-RELATED"/>
    <property type="match status" value="1"/>
</dbReference>
<dbReference type="InterPro" id="IPR005467">
    <property type="entry name" value="His_kinase_dom"/>
</dbReference>
<dbReference type="KEGG" id="bcj:BCAM0289"/>
<dbReference type="GO" id="GO:0006355">
    <property type="term" value="P:regulation of DNA-templated transcription"/>
    <property type="evidence" value="ECO:0007669"/>
    <property type="project" value="InterPro"/>
</dbReference>